<sequence>MASATEGVVGWLKDAQREGGRARPGI</sequence>
<name>A0A0A8XWB3_ARUDO</name>
<feature type="region of interest" description="Disordered" evidence="1">
    <location>
        <begin position="1"/>
        <end position="26"/>
    </location>
</feature>
<accession>A0A0A8XWB3</accession>
<dbReference type="AlphaFoldDB" id="A0A0A8XWB3"/>
<proteinExistence type="predicted"/>
<evidence type="ECO:0000256" key="1">
    <source>
        <dbReference type="SAM" id="MobiDB-lite"/>
    </source>
</evidence>
<feature type="compositionally biased region" description="Basic and acidic residues" evidence="1">
    <location>
        <begin position="14"/>
        <end position="26"/>
    </location>
</feature>
<reference evidence="2" key="1">
    <citation type="submission" date="2014-09" db="EMBL/GenBank/DDBJ databases">
        <authorList>
            <person name="Magalhaes I.L.F."/>
            <person name="Oliveira U."/>
            <person name="Santos F.R."/>
            <person name="Vidigal T.H.D.A."/>
            <person name="Brescovit A.D."/>
            <person name="Santos A.J."/>
        </authorList>
    </citation>
    <scope>NUCLEOTIDE SEQUENCE</scope>
    <source>
        <tissue evidence="2">Shoot tissue taken approximately 20 cm above the soil surface</tissue>
    </source>
</reference>
<organism evidence="2">
    <name type="scientific">Arundo donax</name>
    <name type="common">Giant reed</name>
    <name type="synonym">Donax arundinaceus</name>
    <dbReference type="NCBI Taxonomy" id="35708"/>
    <lineage>
        <taxon>Eukaryota</taxon>
        <taxon>Viridiplantae</taxon>
        <taxon>Streptophyta</taxon>
        <taxon>Embryophyta</taxon>
        <taxon>Tracheophyta</taxon>
        <taxon>Spermatophyta</taxon>
        <taxon>Magnoliopsida</taxon>
        <taxon>Liliopsida</taxon>
        <taxon>Poales</taxon>
        <taxon>Poaceae</taxon>
        <taxon>PACMAD clade</taxon>
        <taxon>Arundinoideae</taxon>
        <taxon>Arundineae</taxon>
        <taxon>Arundo</taxon>
    </lineage>
</organism>
<protein>
    <submittedName>
        <fullName evidence="2">Uncharacterized protein</fullName>
    </submittedName>
</protein>
<evidence type="ECO:0000313" key="2">
    <source>
        <dbReference type="EMBL" id="JAD18294.1"/>
    </source>
</evidence>
<reference evidence="2" key="2">
    <citation type="journal article" date="2015" name="Data Brief">
        <title>Shoot transcriptome of the giant reed, Arundo donax.</title>
        <authorList>
            <person name="Barrero R.A."/>
            <person name="Guerrero F.D."/>
            <person name="Moolhuijzen P."/>
            <person name="Goolsby J.A."/>
            <person name="Tidwell J."/>
            <person name="Bellgard S.E."/>
            <person name="Bellgard M.I."/>
        </authorList>
    </citation>
    <scope>NUCLEOTIDE SEQUENCE</scope>
    <source>
        <tissue evidence="2">Shoot tissue taken approximately 20 cm above the soil surface</tissue>
    </source>
</reference>
<dbReference type="EMBL" id="GBRH01279601">
    <property type="protein sequence ID" value="JAD18294.1"/>
    <property type="molecule type" value="Transcribed_RNA"/>
</dbReference>